<evidence type="ECO:0000256" key="7">
    <source>
        <dbReference type="ARBA" id="ARBA00023065"/>
    </source>
</evidence>
<evidence type="ECO:0000259" key="11">
    <source>
        <dbReference type="Pfam" id="PF00999"/>
    </source>
</evidence>
<dbReference type="KEGG" id="mcha:111011606"/>
<protein>
    <submittedName>
        <fullName evidence="15">Cation/H(+) antiporter 3-like</fullName>
    </submittedName>
</protein>
<evidence type="ECO:0000259" key="12">
    <source>
        <dbReference type="Pfam" id="PF23256"/>
    </source>
</evidence>
<dbReference type="GO" id="GO:0012505">
    <property type="term" value="C:endomembrane system"/>
    <property type="evidence" value="ECO:0007669"/>
    <property type="project" value="TreeGrafter"/>
</dbReference>
<keyword evidence="2" id="KW-0813">Transport</keyword>
<keyword evidence="8 10" id="KW-0472">Membrane</keyword>
<feature type="transmembrane region" description="Helical" evidence="10">
    <location>
        <begin position="437"/>
        <end position="459"/>
    </location>
</feature>
<feature type="transmembrane region" description="Helical" evidence="10">
    <location>
        <begin position="120"/>
        <end position="139"/>
    </location>
</feature>
<feature type="transmembrane region" description="Helical" evidence="10">
    <location>
        <begin position="348"/>
        <end position="371"/>
    </location>
</feature>
<dbReference type="PANTHER" id="PTHR32468">
    <property type="entry name" value="CATION/H + ANTIPORTER"/>
    <property type="match status" value="1"/>
</dbReference>
<evidence type="ECO:0000256" key="8">
    <source>
        <dbReference type="ARBA" id="ARBA00023136"/>
    </source>
</evidence>
<evidence type="ECO:0000256" key="3">
    <source>
        <dbReference type="ARBA" id="ARBA00022538"/>
    </source>
</evidence>
<dbReference type="AlphaFoldDB" id="A0A6J1CJ14"/>
<dbReference type="OrthoDB" id="1938353at2759"/>
<evidence type="ECO:0000313" key="14">
    <source>
        <dbReference type="Proteomes" id="UP000504603"/>
    </source>
</evidence>
<dbReference type="Proteomes" id="UP000504603">
    <property type="component" value="Unplaced"/>
</dbReference>
<dbReference type="InterPro" id="IPR057290">
    <property type="entry name" value="CHX17_C"/>
</dbReference>
<evidence type="ECO:0000256" key="2">
    <source>
        <dbReference type="ARBA" id="ARBA00022448"/>
    </source>
</evidence>
<proteinExistence type="inferred from homology"/>
<evidence type="ECO:0000256" key="9">
    <source>
        <dbReference type="ARBA" id="ARBA00038341"/>
    </source>
</evidence>
<keyword evidence="4 10" id="KW-0812">Transmembrane</keyword>
<accession>A0A6J1CJ14</accession>
<dbReference type="InterPro" id="IPR038770">
    <property type="entry name" value="Na+/solute_symporter_sf"/>
</dbReference>
<reference evidence="15" key="1">
    <citation type="submission" date="2025-08" db="UniProtKB">
        <authorList>
            <consortium name="RefSeq"/>
        </authorList>
    </citation>
    <scope>IDENTIFICATION</scope>
    <source>
        <strain evidence="15">OHB3-1</strain>
    </source>
</reference>
<feature type="transmembrane region" description="Helical" evidence="10">
    <location>
        <begin position="258"/>
        <end position="278"/>
    </location>
</feature>
<dbReference type="PANTHER" id="PTHR32468:SF17">
    <property type="entry name" value="CATION_H(+) ANTIPORTER 4"/>
    <property type="match status" value="1"/>
</dbReference>
<dbReference type="Pfam" id="PF23256">
    <property type="entry name" value="CHX17_2nd"/>
    <property type="match status" value="1"/>
</dbReference>
<feature type="transmembrane region" description="Helical" evidence="10">
    <location>
        <begin position="290"/>
        <end position="309"/>
    </location>
</feature>
<organism evidence="14 15">
    <name type="scientific">Momordica charantia</name>
    <name type="common">Bitter gourd</name>
    <name type="synonym">Balsam pear</name>
    <dbReference type="NCBI Taxonomy" id="3673"/>
    <lineage>
        <taxon>Eukaryota</taxon>
        <taxon>Viridiplantae</taxon>
        <taxon>Streptophyta</taxon>
        <taxon>Embryophyta</taxon>
        <taxon>Tracheophyta</taxon>
        <taxon>Spermatophyta</taxon>
        <taxon>Magnoliopsida</taxon>
        <taxon>eudicotyledons</taxon>
        <taxon>Gunneridae</taxon>
        <taxon>Pentapetalae</taxon>
        <taxon>rosids</taxon>
        <taxon>fabids</taxon>
        <taxon>Cucurbitales</taxon>
        <taxon>Cucurbitaceae</taxon>
        <taxon>Momordiceae</taxon>
        <taxon>Momordica</taxon>
    </lineage>
</organism>
<dbReference type="InterPro" id="IPR050794">
    <property type="entry name" value="CPA2_transporter"/>
</dbReference>
<evidence type="ECO:0000256" key="10">
    <source>
        <dbReference type="SAM" id="Phobius"/>
    </source>
</evidence>
<feature type="transmembrane region" description="Helical" evidence="10">
    <location>
        <begin position="60"/>
        <end position="78"/>
    </location>
</feature>
<feature type="transmembrane region" description="Helical" evidence="10">
    <location>
        <begin position="405"/>
        <end position="425"/>
    </location>
</feature>
<comment type="similarity">
    <text evidence="9">Belongs to the monovalent cation:proton antiporter 2 (CPA2) transporter (TC 2.A.37) family. CHX (TC 2.A.37.4) subfamily.</text>
</comment>
<evidence type="ECO:0000313" key="15">
    <source>
        <dbReference type="RefSeq" id="XP_022141142.1"/>
    </source>
</evidence>
<feature type="transmembrane region" description="Helical" evidence="10">
    <location>
        <begin position="189"/>
        <end position="207"/>
    </location>
</feature>
<keyword evidence="6 10" id="KW-1133">Transmembrane helix</keyword>
<feature type="transmembrane region" description="Helical" evidence="10">
    <location>
        <begin position="219"/>
        <end position="238"/>
    </location>
</feature>
<feature type="transmembrane region" description="Helical" evidence="10">
    <location>
        <begin position="151"/>
        <end position="169"/>
    </location>
</feature>
<dbReference type="Pfam" id="PF23259">
    <property type="entry name" value="CHX17_C"/>
    <property type="match status" value="1"/>
</dbReference>
<dbReference type="Gene3D" id="1.20.1530.20">
    <property type="match status" value="1"/>
</dbReference>
<dbReference type="GeneID" id="111011606"/>
<dbReference type="RefSeq" id="XP_022141142.1">
    <property type="nucleotide sequence ID" value="XM_022285450.1"/>
</dbReference>
<evidence type="ECO:0000256" key="4">
    <source>
        <dbReference type="ARBA" id="ARBA00022692"/>
    </source>
</evidence>
<feature type="transmembrane region" description="Helical" evidence="10">
    <location>
        <begin position="377"/>
        <end position="398"/>
    </location>
</feature>
<gene>
    <name evidence="15" type="primary">LOC111011606</name>
</gene>
<feature type="domain" description="Cation/H(+) antiporter C-terminal" evidence="13">
    <location>
        <begin position="664"/>
        <end position="809"/>
    </location>
</feature>
<name>A0A6J1CJ14_MOMCH</name>
<feature type="domain" description="Cation/H+ exchanger transmembrane" evidence="11">
    <location>
        <begin position="69"/>
        <end position="457"/>
    </location>
</feature>
<dbReference type="GO" id="GO:0006813">
    <property type="term" value="P:potassium ion transport"/>
    <property type="evidence" value="ECO:0007669"/>
    <property type="project" value="UniProtKB-KW"/>
</dbReference>
<dbReference type="GO" id="GO:0006885">
    <property type="term" value="P:regulation of pH"/>
    <property type="evidence" value="ECO:0007669"/>
    <property type="project" value="TreeGrafter"/>
</dbReference>
<dbReference type="GO" id="GO:0016020">
    <property type="term" value="C:membrane"/>
    <property type="evidence" value="ECO:0007669"/>
    <property type="project" value="UniProtKB-SubCell"/>
</dbReference>
<evidence type="ECO:0000256" key="6">
    <source>
        <dbReference type="ARBA" id="ARBA00022989"/>
    </source>
</evidence>
<dbReference type="GO" id="GO:1902600">
    <property type="term" value="P:proton transmembrane transport"/>
    <property type="evidence" value="ECO:0007669"/>
    <property type="project" value="InterPro"/>
</dbReference>
<dbReference type="InterPro" id="IPR057291">
    <property type="entry name" value="CHX17_2nd"/>
</dbReference>
<feature type="domain" description="Cation/H(+) antiporter central" evidence="12">
    <location>
        <begin position="515"/>
        <end position="643"/>
    </location>
</feature>
<keyword evidence="3" id="KW-0633">Potassium transport</keyword>
<evidence type="ECO:0000256" key="1">
    <source>
        <dbReference type="ARBA" id="ARBA00004141"/>
    </source>
</evidence>
<sequence length="811" mass="90209">MSSLELKSMESTLISPTLFSDGLNTSVEICLHFPPNVNSGGLWIQHDDARWWLKSTLPLLELQLALYFLILAILRFLLKPFRIPKLSIQILTGLLFGYSWNEQWDEEKHKLFSIQSEEILGMLAYFGYMLFLFISAVKMDVRMIATTRRKALIIGIPTLFVPLILGMIVGKQVVQDDGLTDIQKGEVPLMAATYSMISFPVVASLLSELKIVSSELGRLGLSTALICDLLSQFLITMGNQIRVHTNKQTMGYVSSAVVLLQYYLLLCFAFRPAVLWIIKHTPEGKPVSRSRIQGAVFFVILSTALSTLVPQPAVIGPYVLGLAIPADGGAFSVSLVEKLDSFASDFFLPIFVFASGLHVDLSSISVAVGASFTRLNILLALSTFAAQVMSCFVSSLYCKLPLKQSLALSLMLACKGATELFFFTLLMEFKHITDGVLAWLIVFLLVITTFVPMAVKWLYDPSRKFSSCDSRNRNIMHLYTNSELRILACLHQKENIFGLLHLLNLSCPTSQNPIAVYVIHLIELVGRTTPIFISHRIKDHKAFKDESFSENILLSFDSFEKQNNGTVYVECFTAISPHKFMHNDICKLALDKITSLIILPFHRTWTAGGLVDQDDNAIRAVNCSVVEKAPCSVGIFADKGHLGTKMAADTATCKHGTDVTCRYSVCVIFLGGSDDREAISFAKRLAKDSRIELMVLKIIGSLVEDGSSNNNWDKMLDSEALSDFKTNSFGDGRVRYMEEVCEEGPQTALKLREIVKMFDIMIVGRRNGLESPQTSGLTEWNEFTELGVLGDLIVSLDINNKASVLVIQQKR</sequence>
<dbReference type="GO" id="GO:0015297">
    <property type="term" value="F:antiporter activity"/>
    <property type="evidence" value="ECO:0007669"/>
    <property type="project" value="InterPro"/>
</dbReference>
<keyword evidence="5" id="KW-0630">Potassium</keyword>
<keyword evidence="14" id="KW-1185">Reference proteome</keyword>
<evidence type="ECO:0000259" key="13">
    <source>
        <dbReference type="Pfam" id="PF23259"/>
    </source>
</evidence>
<evidence type="ECO:0000256" key="5">
    <source>
        <dbReference type="ARBA" id="ARBA00022958"/>
    </source>
</evidence>
<keyword evidence="7" id="KW-0406">Ion transport</keyword>
<dbReference type="InterPro" id="IPR006153">
    <property type="entry name" value="Cation/H_exchanger_TM"/>
</dbReference>
<dbReference type="Pfam" id="PF00999">
    <property type="entry name" value="Na_H_Exchanger"/>
    <property type="match status" value="1"/>
</dbReference>
<comment type="subcellular location">
    <subcellularLocation>
        <location evidence="1">Membrane</location>
        <topology evidence="1">Multi-pass membrane protein</topology>
    </subcellularLocation>
</comment>